<evidence type="ECO:0000313" key="2">
    <source>
        <dbReference type="EMBL" id="KAG6718118.1"/>
    </source>
</evidence>
<dbReference type="PANTHER" id="PTHR36617">
    <property type="entry name" value="PROTEIN, PUTATIVE-RELATED"/>
    <property type="match status" value="1"/>
</dbReference>
<organism evidence="2 3">
    <name type="scientific">Carya illinoinensis</name>
    <name type="common">Pecan</name>
    <dbReference type="NCBI Taxonomy" id="32201"/>
    <lineage>
        <taxon>Eukaryota</taxon>
        <taxon>Viridiplantae</taxon>
        <taxon>Streptophyta</taxon>
        <taxon>Embryophyta</taxon>
        <taxon>Tracheophyta</taxon>
        <taxon>Spermatophyta</taxon>
        <taxon>Magnoliopsida</taxon>
        <taxon>eudicotyledons</taxon>
        <taxon>Gunneridae</taxon>
        <taxon>Pentapetalae</taxon>
        <taxon>rosids</taxon>
        <taxon>fabids</taxon>
        <taxon>Fagales</taxon>
        <taxon>Juglandaceae</taxon>
        <taxon>Carya</taxon>
    </lineage>
</organism>
<dbReference type="Proteomes" id="UP000811246">
    <property type="component" value="Chromosome 4"/>
</dbReference>
<comment type="caution">
    <text evidence="2">The sequence shown here is derived from an EMBL/GenBank/DDBJ whole genome shotgun (WGS) entry which is preliminary data.</text>
</comment>
<reference evidence="2" key="1">
    <citation type="submission" date="2021-01" db="EMBL/GenBank/DDBJ databases">
        <authorList>
            <person name="Lovell J.T."/>
            <person name="Bentley N."/>
            <person name="Bhattarai G."/>
            <person name="Jenkins J.W."/>
            <person name="Sreedasyam A."/>
            <person name="Alarcon Y."/>
            <person name="Bock C."/>
            <person name="Boston L."/>
            <person name="Carlson J."/>
            <person name="Cervantes K."/>
            <person name="Clermont K."/>
            <person name="Krom N."/>
            <person name="Kubenka K."/>
            <person name="Mamidi S."/>
            <person name="Mattison C."/>
            <person name="Monteros M."/>
            <person name="Pisani C."/>
            <person name="Plott C."/>
            <person name="Rajasekar S."/>
            <person name="Rhein H.S."/>
            <person name="Rohla C."/>
            <person name="Song M."/>
            <person name="Hilaire R.S."/>
            <person name="Shu S."/>
            <person name="Wells L."/>
            <person name="Wang X."/>
            <person name="Webber J."/>
            <person name="Heerema R.J."/>
            <person name="Klein P."/>
            <person name="Conner P."/>
            <person name="Grauke L."/>
            <person name="Grimwood J."/>
            <person name="Schmutz J."/>
            <person name="Randall J.J."/>
        </authorList>
    </citation>
    <scope>NUCLEOTIDE SEQUENCE</scope>
    <source>
        <tissue evidence="2">Leaf</tissue>
    </source>
</reference>
<gene>
    <name evidence="2" type="ORF">I3842_04G134700</name>
</gene>
<name>A0A922JRS4_CARIL</name>
<proteinExistence type="predicted"/>
<dbReference type="InterPro" id="IPR026960">
    <property type="entry name" value="RVT-Znf"/>
</dbReference>
<feature type="domain" description="Reverse transcriptase zinc-binding" evidence="1">
    <location>
        <begin position="183"/>
        <end position="239"/>
    </location>
</feature>
<accession>A0A922JRS4</accession>
<dbReference type="AlphaFoldDB" id="A0A922JRS4"/>
<evidence type="ECO:0000259" key="1">
    <source>
        <dbReference type="Pfam" id="PF13966"/>
    </source>
</evidence>
<evidence type="ECO:0000313" key="3">
    <source>
        <dbReference type="Proteomes" id="UP000811246"/>
    </source>
</evidence>
<dbReference type="EMBL" id="CM031828">
    <property type="protein sequence ID" value="KAG6718118.1"/>
    <property type="molecule type" value="Genomic_DNA"/>
</dbReference>
<sequence>MCKSKLHGGMGFKDLRTFNLALLAKQSWRILKEESLLLHQLYKARYFHSTSFKEAKLRANPSFVWRGIWEAKHHLLKGCKWRVGDGKAINIWSDFWLPNHKLVPVSGSTTQSQLNWKVSELIDDRTRSWDVEKVRRCLPPREAEEVLHMVLTSISRPDELVWEHEKSGQFSVRSAYRLFLADAAIPSRVKIFVWRVCKEGLPSLKNLLVKKVVTDAMCPWCRLEEEDTNHALLNCVTSKDALLDQLRLCFNWH</sequence>
<dbReference type="PANTHER" id="PTHR36617:SF15">
    <property type="entry name" value="REVERSE TRANSCRIPTASE ZINC-BINDING DOMAIN-CONTAINING PROTEIN"/>
    <property type="match status" value="1"/>
</dbReference>
<protein>
    <recommendedName>
        <fullName evidence="1">Reverse transcriptase zinc-binding domain-containing protein</fullName>
    </recommendedName>
</protein>
<dbReference type="Pfam" id="PF13966">
    <property type="entry name" value="zf-RVT"/>
    <property type="match status" value="1"/>
</dbReference>